<keyword evidence="3" id="KW-1185">Reference proteome</keyword>
<evidence type="ECO:0000313" key="2">
    <source>
        <dbReference type="EMBL" id="MED6164642.1"/>
    </source>
</evidence>
<protein>
    <submittedName>
        <fullName evidence="2">Uncharacterized protein</fullName>
    </submittedName>
</protein>
<feature type="compositionally biased region" description="Low complexity" evidence="1">
    <location>
        <begin position="1"/>
        <end position="17"/>
    </location>
</feature>
<evidence type="ECO:0000313" key="3">
    <source>
        <dbReference type="Proteomes" id="UP001341840"/>
    </source>
</evidence>
<accession>A0ABU6UTI5</accession>
<feature type="region of interest" description="Disordered" evidence="1">
    <location>
        <begin position="1"/>
        <end position="43"/>
    </location>
</feature>
<name>A0ABU6UTI5_9FABA</name>
<organism evidence="2 3">
    <name type="scientific">Stylosanthes scabra</name>
    <dbReference type="NCBI Taxonomy" id="79078"/>
    <lineage>
        <taxon>Eukaryota</taxon>
        <taxon>Viridiplantae</taxon>
        <taxon>Streptophyta</taxon>
        <taxon>Embryophyta</taxon>
        <taxon>Tracheophyta</taxon>
        <taxon>Spermatophyta</taxon>
        <taxon>Magnoliopsida</taxon>
        <taxon>eudicotyledons</taxon>
        <taxon>Gunneridae</taxon>
        <taxon>Pentapetalae</taxon>
        <taxon>rosids</taxon>
        <taxon>fabids</taxon>
        <taxon>Fabales</taxon>
        <taxon>Fabaceae</taxon>
        <taxon>Papilionoideae</taxon>
        <taxon>50 kb inversion clade</taxon>
        <taxon>dalbergioids sensu lato</taxon>
        <taxon>Dalbergieae</taxon>
        <taxon>Pterocarpus clade</taxon>
        <taxon>Stylosanthes</taxon>
    </lineage>
</organism>
<sequence length="190" mass="21461">MASSHTSDSSPHSSCKSYPRMDSSASKEKTSPSDTEQEPLIADEAPVMVASEKTFILRKIDIRVPDPRVESSTIWQTQVFLPFKIDSRIFYFLGPILIPIKANSMMSFPSVPDYLPLVFGKKDVDASYFSRRILRTAPPKESIPVLRSWMQRLAPVYGEQWKTLGLTQALQLACEDLSYIAPMVSECLYF</sequence>
<gene>
    <name evidence="2" type="ORF">PIB30_092207</name>
</gene>
<comment type="caution">
    <text evidence="2">The sequence shown here is derived from an EMBL/GenBank/DDBJ whole genome shotgun (WGS) entry which is preliminary data.</text>
</comment>
<dbReference type="Proteomes" id="UP001341840">
    <property type="component" value="Unassembled WGS sequence"/>
</dbReference>
<proteinExistence type="predicted"/>
<dbReference type="EMBL" id="JASCZI010122715">
    <property type="protein sequence ID" value="MED6164642.1"/>
    <property type="molecule type" value="Genomic_DNA"/>
</dbReference>
<reference evidence="2 3" key="1">
    <citation type="journal article" date="2023" name="Plants (Basel)">
        <title>Bridging the Gap: Combining Genomics and Transcriptomics Approaches to Understand Stylosanthes scabra, an Orphan Legume from the Brazilian Caatinga.</title>
        <authorList>
            <person name="Ferreira-Neto J.R.C."/>
            <person name="da Silva M.D."/>
            <person name="Binneck E."/>
            <person name="de Melo N.F."/>
            <person name="da Silva R.H."/>
            <person name="de Melo A.L.T.M."/>
            <person name="Pandolfi V."/>
            <person name="Bustamante F.O."/>
            <person name="Brasileiro-Vidal A.C."/>
            <person name="Benko-Iseppon A.M."/>
        </authorList>
    </citation>
    <scope>NUCLEOTIDE SEQUENCE [LARGE SCALE GENOMIC DNA]</scope>
    <source>
        <tissue evidence="2">Leaves</tissue>
    </source>
</reference>
<evidence type="ECO:0000256" key="1">
    <source>
        <dbReference type="SAM" id="MobiDB-lite"/>
    </source>
</evidence>